<evidence type="ECO:0008006" key="3">
    <source>
        <dbReference type="Google" id="ProtNLM"/>
    </source>
</evidence>
<dbReference type="Gene3D" id="1.10.10.1150">
    <property type="entry name" value="Coenzyme PQQ synthesis protein D (PqqD)"/>
    <property type="match status" value="1"/>
</dbReference>
<dbReference type="AlphaFoldDB" id="A0A2K8U8Y2"/>
<evidence type="ECO:0000313" key="2">
    <source>
        <dbReference type="Proteomes" id="UP000232638"/>
    </source>
</evidence>
<dbReference type="EMBL" id="CP020370">
    <property type="protein sequence ID" value="AUB82040.1"/>
    <property type="molecule type" value="Genomic_DNA"/>
</dbReference>
<evidence type="ECO:0000313" key="1">
    <source>
        <dbReference type="EMBL" id="AUB82040.1"/>
    </source>
</evidence>
<sequence>MPEVLFREEILNGESVAIIYDSITKTMFHVKGNGGAIWKLLDGRRTIRMVSEDLARASPGLDESDALADVTRFVVQLGEQRLIRFAYEV</sequence>
<name>A0A2K8U8Y2_9GAMM</name>
<protein>
    <recommendedName>
        <fullName evidence="3">PqqD family protein</fullName>
    </recommendedName>
</protein>
<dbReference type="Pfam" id="PF05402">
    <property type="entry name" value="PqqD"/>
    <property type="match status" value="1"/>
</dbReference>
<proteinExistence type="predicted"/>
<accession>A0A2K8U8Y2</accession>
<dbReference type="InterPro" id="IPR008792">
    <property type="entry name" value="PQQD"/>
</dbReference>
<keyword evidence="2" id="KW-1185">Reference proteome</keyword>
<dbReference type="InterPro" id="IPR041881">
    <property type="entry name" value="PqqD_sf"/>
</dbReference>
<dbReference type="KEGG" id="tsy:THSYN_14535"/>
<gene>
    <name evidence="1" type="ORF">THSYN_14535</name>
</gene>
<organism evidence="1 2">
    <name type="scientific">Candidatus Thiodictyon syntrophicum</name>
    <dbReference type="NCBI Taxonomy" id="1166950"/>
    <lineage>
        <taxon>Bacteria</taxon>
        <taxon>Pseudomonadati</taxon>
        <taxon>Pseudomonadota</taxon>
        <taxon>Gammaproteobacteria</taxon>
        <taxon>Chromatiales</taxon>
        <taxon>Chromatiaceae</taxon>
        <taxon>Thiodictyon</taxon>
    </lineage>
</organism>
<reference evidence="1 2" key="1">
    <citation type="submission" date="2017-03" db="EMBL/GenBank/DDBJ databases">
        <title>Complete genome sequence of Candidatus 'Thiodictyon syntrophicum' sp. nov. strain Cad16T, a photolithoautotroph purple sulfur bacterium isolated from an alpine meromictic lake.</title>
        <authorList>
            <person name="Luedin S.M."/>
            <person name="Pothier J.F."/>
            <person name="Danza F."/>
            <person name="Storelli N."/>
            <person name="Wittwer M."/>
            <person name="Tonolla M."/>
        </authorList>
    </citation>
    <scope>NUCLEOTIDE SEQUENCE [LARGE SCALE GENOMIC DNA]</scope>
    <source>
        <strain evidence="1 2">Cad16T</strain>
    </source>
</reference>
<dbReference type="Proteomes" id="UP000232638">
    <property type="component" value="Chromosome"/>
</dbReference>